<dbReference type="PANTHER" id="PTHR42756:SF1">
    <property type="entry name" value="TRANSCRIPTIONAL REPRESSOR OF EMRAB OPERON"/>
    <property type="match status" value="1"/>
</dbReference>
<evidence type="ECO:0000313" key="8">
    <source>
        <dbReference type="Proteomes" id="UP000288943"/>
    </source>
</evidence>
<dbReference type="EMBL" id="CP026520">
    <property type="protein sequence ID" value="QAV16355.1"/>
    <property type="molecule type" value="Genomic_DNA"/>
</dbReference>
<evidence type="ECO:0000256" key="4">
    <source>
        <dbReference type="SAM" id="MobiDB-lite"/>
    </source>
</evidence>
<dbReference type="Pfam" id="PF12802">
    <property type="entry name" value="MarR_2"/>
    <property type="match status" value="1"/>
</dbReference>
<dbReference type="Proteomes" id="UP000288943">
    <property type="component" value="Chromosome"/>
</dbReference>
<organism evidence="7 8">
    <name type="scientific">Paenibacillus chitinolyticus</name>
    <dbReference type="NCBI Taxonomy" id="79263"/>
    <lineage>
        <taxon>Bacteria</taxon>
        <taxon>Bacillati</taxon>
        <taxon>Bacillota</taxon>
        <taxon>Bacilli</taxon>
        <taxon>Bacillales</taxon>
        <taxon>Paenibacillaceae</taxon>
        <taxon>Paenibacillus</taxon>
    </lineage>
</organism>
<feature type="domain" description="HTH marR-type" evidence="5">
    <location>
        <begin position="15"/>
        <end position="150"/>
    </location>
</feature>
<dbReference type="Gene3D" id="1.10.10.10">
    <property type="entry name" value="Winged helix-like DNA-binding domain superfamily/Winged helix DNA-binding domain"/>
    <property type="match status" value="1"/>
</dbReference>
<dbReference type="GeneID" id="95373400"/>
<dbReference type="PANTHER" id="PTHR42756">
    <property type="entry name" value="TRANSCRIPTIONAL REGULATOR, MARR"/>
    <property type="match status" value="1"/>
</dbReference>
<proteinExistence type="predicted"/>
<dbReference type="InterPro" id="IPR036390">
    <property type="entry name" value="WH_DNA-bd_sf"/>
</dbReference>
<evidence type="ECO:0000259" key="5">
    <source>
        <dbReference type="PROSITE" id="PS50995"/>
    </source>
</evidence>
<dbReference type="AlphaFoldDB" id="A0A410WPS3"/>
<dbReference type="EMBL" id="JAMDMJ010000018">
    <property type="protein sequence ID" value="MCY9597280.1"/>
    <property type="molecule type" value="Genomic_DNA"/>
</dbReference>
<keyword evidence="2" id="KW-0238">DNA-binding</keyword>
<keyword evidence="1" id="KW-0805">Transcription regulation</keyword>
<dbReference type="GO" id="GO:0003700">
    <property type="term" value="F:DNA-binding transcription factor activity"/>
    <property type="evidence" value="ECO:0007669"/>
    <property type="project" value="InterPro"/>
</dbReference>
<dbReference type="SMART" id="SM00347">
    <property type="entry name" value="HTH_MARR"/>
    <property type="match status" value="1"/>
</dbReference>
<feature type="compositionally biased region" description="Polar residues" evidence="4">
    <location>
        <begin position="1"/>
        <end position="15"/>
    </location>
</feature>
<feature type="region of interest" description="Disordered" evidence="4">
    <location>
        <begin position="1"/>
        <end position="20"/>
    </location>
</feature>
<sequence>MEKNRTSQTNNSTGANSGGRSLGRLILQLRRLERRPQTFGSAGPLTPSEIHTIEAIGTEGGILMSELAGRLEITKGAVTQLIVRLEAKDLVARSPHPEDSRGTLISLTAKGKEAHTAHEEVHRAFYEQLQEQLTEQEIEVFDTCIDKLVTFLKK</sequence>
<dbReference type="OrthoDB" id="5461037at2"/>
<dbReference type="PROSITE" id="PS50995">
    <property type="entry name" value="HTH_MARR_2"/>
    <property type="match status" value="1"/>
</dbReference>
<dbReference type="Proteomes" id="UP001527202">
    <property type="component" value="Unassembled WGS sequence"/>
</dbReference>
<reference evidence="6 9" key="2">
    <citation type="submission" date="2022-05" db="EMBL/GenBank/DDBJ databases">
        <title>Genome Sequencing of Bee-Associated Microbes.</title>
        <authorList>
            <person name="Dunlap C."/>
        </authorList>
    </citation>
    <scope>NUCLEOTIDE SEQUENCE [LARGE SCALE GENOMIC DNA]</scope>
    <source>
        <strain evidence="6 9">NRRL B-23120</strain>
    </source>
</reference>
<dbReference type="InterPro" id="IPR000835">
    <property type="entry name" value="HTH_MarR-typ"/>
</dbReference>
<dbReference type="GO" id="GO:0003677">
    <property type="term" value="F:DNA binding"/>
    <property type="evidence" value="ECO:0007669"/>
    <property type="project" value="UniProtKB-KW"/>
</dbReference>
<dbReference type="KEGG" id="pchi:PC41400_01035"/>
<dbReference type="PRINTS" id="PR00598">
    <property type="entry name" value="HTHMARR"/>
</dbReference>
<dbReference type="InterPro" id="IPR036388">
    <property type="entry name" value="WH-like_DNA-bd_sf"/>
</dbReference>
<keyword evidence="3" id="KW-0804">Transcription</keyword>
<dbReference type="RefSeq" id="WP_042231501.1">
    <property type="nucleotide sequence ID" value="NZ_CP026520.1"/>
</dbReference>
<reference evidence="7 8" key="1">
    <citation type="submission" date="2018-01" db="EMBL/GenBank/DDBJ databases">
        <title>The whole genome sequencing and assembly of Paenibacillus chitinolyticus KCCM 41400 strain.</title>
        <authorList>
            <person name="Kim J.-Y."/>
            <person name="Park M.-K."/>
            <person name="Lee Y.-J."/>
            <person name="Yi H."/>
            <person name="Bahn Y.-S."/>
            <person name="Kim J.F."/>
            <person name="Lee D.-W."/>
        </authorList>
    </citation>
    <scope>NUCLEOTIDE SEQUENCE [LARGE SCALE GENOMIC DNA]</scope>
    <source>
        <strain evidence="7 8">KCCM 41400</strain>
    </source>
</reference>
<accession>A0A410WPS3</accession>
<evidence type="ECO:0000256" key="2">
    <source>
        <dbReference type="ARBA" id="ARBA00023125"/>
    </source>
</evidence>
<evidence type="ECO:0000313" key="6">
    <source>
        <dbReference type="EMBL" id="MCY9597280.1"/>
    </source>
</evidence>
<protein>
    <submittedName>
        <fullName evidence="7">MarR family transcriptional regulator</fullName>
    </submittedName>
</protein>
<evidence type="ECO:0000256" key="1">
    <source>
        <dbReference type="ARBA" id="ARBA00023015"/>
    </source>
</evidence>
<name>A0A410WPS3_9BACL</name>
<evidence type="ECO:0000256" key="3">
    <source>
        <dbReference type="ARBA" id="ARBA00023163"/>
    </source>
</evidence>
<keyword evidence="9" id="KW-1185">Reference proteome</keyword>
<evidence type="ECO:0000313" key="9">
    <source>
        <dbReference type="Proteomes" id="UP001527202"/>
    </source>
</evidence>
<evidence type="ECO:0000313" key="7">
    <source>
        <dbReference type="EMBL" id="QAV16355.1"/>
    </source>
</evidence>
<dbReference type="SUPFAM" id="SSF46785">
    <property type="entry name" value="Winged helix' DNA-binding domain"/>
    <property type="match status" value="1"/>
</dbReference>
<gene>
    <name evidence="6" type="ORF">M5X16_16080</name>
    <name evidence="7" type="ORF">PC41400_01035</name>
</gene>